<reference evidence="12" key="1">
    <citation type="submission" date="2018-05" db="EMBL/GenBank/DDBJ databases">
        <authorList>
            <person name="Lanie J.A."/>
            <person name="Ng W.-L."/>
            <person name="Kazmierczak K.M."/>
            <person name="Andrzejewski T.M."/>
            <person name="Davidsen T.M."/>
            <person name="Wayne K.J."/>
            <person name="Tettelin H."/>
            <person name="Glass J.I."/>
            <person name="Rusch D."/>
            <person name="Podicherti R."/>
            <person name="Tsui H.-C.T."/>
            <person name="Winkler M.E."/>
        </authorList>
    </citation>
    <scope>NUCLEOTIDE SEQUENCE</scope>
</reference>
<feature type="transmembrane region" description="Helical" evidence="10">
    <location>
        <begin position="190"/>
        <end position="210"/>
    </location>
</feature>
<dbReference type="EMBL" id="UINC01011333">
    <property type="protein sequence ID" value="SVA50075.1"/>
    <property type="molecule type" value="Genomic_DNA"/>
</dbReference>
<evidence type="ECO:0000256" key="6">
    <source>
        <dbReference type="ARBA" id="ARBA00022982"/>
    </source>
</evidence>
<dbReference type="GO" id="GO:0016491">
    <property type="term" value="F:oxidoreductase activity"/>
    <property type="evidence" value="ECO:0007669"/>
    <property type="project" value="InterPro"/>
</dbReference>
<dbReference type="InterPro" id="IPR027387">
    <property type="entry name" value="Cytb/b6-like_sf"/>
</dbReference>
<keyword evidence="2" id="KW-0813">Transport</keyword>
<protein>
    <recommendedName>
        <fullName evidence="11">Cytochrome b/b6 C-terminal region profile domain-containing protein</fullName>
    </recommendedName>
</protein>
<feature type="transmembrane region" description="Helical" evidence="10">
    <location>
        <begin position="328"/>
        <end position="348"/>
    </location>
</feature>
<evidence type="ECO:0000256" key="5">
    <source>
        <dbReference type="ARBA" id="ARBA00022723"/>
    </source>
</evidence>
<sequence length="371" mass="43344">MDGFKDLINFITRPTLMLTFAMFSFPFFFPVNDWFDKWNKRLKLNLLWTKGGLITVMLGLVLFFLVGLEDSDFRLIVFKPDNVPIVGLIFLVYFFLWVSMKQAVDNDVQLQSGNKPNEYNDPDDKVLVWPDLVYVEFICLILCTCLLLVWSIGLDAPLEEPANPAATPNPSKAPWYFLGLQEMLVYFDPWLAGVVFPTIIVIGLMAIPYLDRNPEGSGFFQYKNRRFAISIYIFGWIILWVMLIVIGTFLRGPNWNFFGPFEYWDLHKLEPLTNINLSEIIYIKFLNTGLPQNILLREIFGIFLVIGYFLILPPLFAKTIFKRIYEQLGNFSFGVFVFLVLSMMSLPIKMYLRWIFNLKYLIAIPEFFFNI</sequence>
<evidence type="ECO:0000256" key="10">
    <source>
        <dbReference type="SAM" id="Phobius"/>
    </source>
</evidence>
<feature type="transmembrane region" description="Helical" evidence="10">
    <location>
        <begin position="15"/>
        <end position="35"/>
    </location>
</feature>
<dbReference type="InterPro" id="IPR005798">
    <property type="entry name" value="Cyt_b/b6_C"/>
</dbReference>
<evidence type="ECO:0000256" key="1">
    <source>
        <dbReference type="ARBA" id="ARBA00004141"/>
    </source>
</evidence>
<dbReference type="AlphaFoldDB" id="A0A381WC51"/>
<accession>A0A381WC51</accession>
<evidence type="ECO:0000256" key="4">
    <source>
        <dbReference type="ARBA" id="ARBA00022692"/>
    </source>
</evidence>
<keyword evidence="3" id="KW-0349">Heme</keyword>
<evidence type="ECO:0000313" key="12">
    <source>
        <dbReference type="EMBL" id="SVA50075.1"/>
    </source>
</evidence>
<dbReference type="GO" id="GO:0009055">
    <property type="term" value="F:electron transfer activity"/>
    <property type="evidence" value="ECO:0007669"/>
    <property type="project" value="InterPro"/>
</dbReference>
<dbReference type="GO" id="GO:0046872">
    <property type="term" value="F:metal ion binding"/>
    <property type="evidence" value="ECO:0007669"/>
    <property type="project" value="UniProtKB-KW"/>
</dbReference>
<keyword evidence="4 10" id="KW-0812">Transmembrane</keyword>
<feature type="transmembrane region" description="Helical" evidence="10">
    <location>
        <begin position="231"/>
        <end position="250"/>
    </location>
</feature>
<keyword evidence="7 10" id="KW-1133">Transmembrane helix</keyword>
<evidence type="ECO:0000256" key="7">
    <source>
        <dbReference type="ARBA" id="ARBA00022989"/>
    </source>
</evidence>
<feature type="transmembrane region" description="Helical" evidence="10">
    <location>
        <begin position="83"/>
        <end position="100"/>
    </location>
</feature>
<dbReference type="SUPFAM" id="SSF81648">
    <property type="entry name" value="a domain/subunit of cytochrome bc1 complex (Ubiquinol-cytochrome c reductase)"/>
    <property type="match status" value="1"/>
</dbReference>
<comment type="subcellular location">
    <subcellularLocation>
        <location evidence="1">Membrane</location>
        <topology evidence="1">Multi-pass membrane protein</topology>
    </subcellularLocation>
</comment>
<feature type="transmembrane region" description="Helical" evidence="10">
    <location>
        <begin position="132"/>
        <end position="153"/>
    </location>
</feature>
<dbReference type="Gene3D" id="1.20.810.10">
    <property type="entry name" value="Cytochrome Bc1 Complex, Chain C"/>
    <property type="match status" value="1"/>
</dbReference>
<evidence type="ECO:0000256" key="3">
    <source>
        <dbReference type="ARBA" id="ARBA00022617"/>
    </source>
</evidence>
<evidence type="ECO:0000256" key="2">
    <source>
        <dbReference type="ARBA" id="ARBA00022448"/>
    </source>
</evidence>
<organism evidence="12">
    <name type="scientific">marine metagenome</name>
    <dbReference type="NCBI Taxonomy" id="408172"/>
    <lineage>
        <taxon>unclassified sequences</taxon>
        <taxon>metagenomes</taxon>
        <taxon>ecological metagenomes</taxon>
    </lineage>
</organism>
<dbReference type="Pfam" id="PF00032">
    <property type="entry name" value="Cytochrom_B_C"/>
    <property type="match status" value="1"/>
</dbReference>
<feature type="domain" description="Cytochrome b/b6 C-terminal region profile" evidence="11">
    <location>
        <begin position="113"/>
        <end position="247"/>
    </location>
</feature>
<dbReference type="InterPro" id="IPR036150">
    <property type="entry name" value="Cyt_b/b6_C_sf"/>
</dbReference>
<keyword evidence="9 10" id="KW-0472">Membrane</keyword>
<name>A0A381WC51_9ZZZZ</name>
<evidence type="ECO:0000259" key="11">
    <source>
        <dbReference type="PROSITE" id="PS51003"/>
    </source>
</evidence>
<proteinExistence type="predicted"/>
<dbReference type="PROSITE" id="PS51003">
    <property type="entry name" value="CYTB_CTER"/>
    <property type="match status" value="1"/>
</dbReference>
<keyword evidence="8" id="KW-0408">Iron</keyword>
<keyword evidence="5" id="KW-0479">Metal-binding</keyword>
<evidence type="ECO:0000256" key="8">
    <source>
        <dbReference type="ARBA" id="ARBA00023004"/>
    </source>
</evidence>
<gene>
    <name evidence="12" type="ORF">METZ01_LOCUS102929</name>
</gene>
<dbReference type="GO" id="GO:0016020">
    <property type="term" value="C:membrane"/>
    <property type="evidence" value="ECO:0007669"/>
    <property type="project" value="UniProtKB-SubCell"/>
</dbReference>
<feature type="transmembrane region" description="Helical" evidence="10">
    <location>
        <begin position="294"/>
        <end position="316"/>
    </location>
</feature>
<feature type="transmembrane region" description="Helical" evidence="10">
    <location>
        <begin position="47"/>
        <end position="68"/>
    </location>
</feature>
<keyword evidence="6" id="KW-0249">Electron transport</keyword>
<evidence type="ECO:0000256" key="9">
    <source>
        <dbReference type="ARBA" id="ARBA00023136"/>
    </source>
</evidence>